<dbReference type="EMBL" id="NIVC01000481">
    <property type="protein sequence ID" value="PAA82292.1"/>
    <property type="molecule type" value="Genomic_DNA"/>
</dbReference>
<evidence type="ECO:0000256" key="4">
    <source>
        <dbReference type="ARBA" id="ARBA00022490"/>
    </source>
</evidence>
<evidence type="ECO:0000313" key="14">
    <source>
        <dbReference type="EMBL" id="PAA82292.1"/>
    </source>
</evidence>
<keyword evidence="8" id="KW-0206">Cytoskeleton</keyword>
<feature type="compositionally biased region" description="Basic and acidic residues" evidence="11">
    <location>
        <begin position="1076"/>
        <end position="1087"/>
    </location>
</feature>
<dbReference type="OrthoDB" id="8852462at2759"/>
<evidence type="ECO:0000256" key="8">
    <source>
        <dbReference type="ARBA" id="ARBA00023212"/>
    </source>
</evidence>
<feature type="transmembrane region" description="Helical" evidence="12">
    <location>
        <begin position="668"/>
        <end position="695"/>
    </location>
</feature>
<gene>
    <name evidence="14" type="ORF">BOX15_Mlig013991g1</name>
</gene>
<feature type="region of interest" description="Disordered" evidence="11">
    <location>
        <begin position="1214"/>
        <end position="1235"/>
    </location>
</feature>
<evidence type="ECO:0000256" key="5">
    <source>
        <dbReference type="ARBA" id="ARBA00022692"/>
    </source>
</evidence>
<keyword evidence="15" id="KW-1185">Reference proteome</keyword>
<keyword evidence="3" id="KW-1003">Cell membrane</keyword>
<evidence type="ECO:0000256" key="7">
    <source>
        <dbReference type="ARBA" id="ARBA00023136"/>
    </source>
</evidence>
<feature type="non-terminal residue" evidence="14">
    <location>
        <position position="1"/>
    </location>
</feature>
<evidence type="ECO:0000256" key="1">
    <source>
        <dbReference type="ARBA" id="ARBA00004120"/>
    </source>
</evidence>
<comment type="caution">
    <text evidence="14">The sequence shown here is derived from an EMBL/GenBank/DDBJ whole genome shotgun (WGS) entry which is preliminary data.</text>
</comment>
<evidence type="ECO:0000256" key="3">
    <source>
        <dbReference type="ARBA" id="ARBA00022475"/>
    </source>
</evidence>
<feature type="chain" id="PRO_5012718153" description="CARD domain-containing protein" evidence="13">
    <location>
        <begin position="43"/>
        <end position="1721"/>
    </location>
</feature>
<keyword evidence="5 12" id="KW-0812">Transmembrane</keyword>
<evidence type="ECO:0000256" key="2">
    <source>
        <dbReference type="ARBA" id="ARBA00004162"/>
    </source>
</evidence>
<dbReference type="PANTHER" id="PTHR16795">
    <property type="entry name" value="LIMBIN/ELLIS-VAN CREVELD PROTEIN"/>
    <property type="match status" value="1"/>
</dbReference>
<dbReference type="InterPro" id="IPR026501">
    <property type="entry name" value="Limbin/EVC"/>
</dbReference>
<evidence type="ECO:0000256" key="12">
    <source>
        <dbReference type="SAM" id="Phobius"/>
    </source>
</evidence>
<accession>A0A267GAL1</accession>
<protein>
    <recommendedName>
        <fullName evidence="16">CARD domain-containing protein</fullName>
    </recommendedName>
</protein>
<reference evidence="14 15" key="1">
    <citation type="submission" date="2017-06" db="EMBL/GenBank/DDBJ databases">
        <title>A platform for efficient transgenesis in Macrostomum lignano, a flatworm model organism for stem cell research.</title>
        <authorList>
            <person name="Berezikov E."/>
        </authorList>
    </citation>
    <scope>NUCLEOTIDE SEQUENCE [LARGE SCALE GENOMIC DNA]</scope>
    <source>
        <strain evidence="14">DV1</strain>
        <tissue evidence="14">Whole organism</tissue>
    </source>
</reference>
<keyword evidence="9" id="KW-0966">Cell projection</keyword>
<feature type="compositionally biased region" description="Basic residues" evidence="11">
    <location>
        <begin position="1694"/>
        <end position="1703"/>
    </location>
</feature>
<keyword evidence="6 12" id="KW-1133">Transmembrane helix</keyword>
<name>A0A267GAL1_9PLAT</name>
<dbReference type="Proteomes" id="UP000215902">
    <property type="component" value="Unassembled WGS sequence"/>
</dbReference>
<organism evidence="14 15">
    <name type="scientific">Macrostomum lignano</name>
    <dbReference type="NCBI Taxonomy" id="282301"/>
    <lineage>
        <taxon>Eukaryota</taxon>
        <taxon>Metazoa</taxon>
        <taxon>Spiralia</taxon>
        <taxon>Lophotrochozoa</taxon>
        <taxon>Platyhelminthes</taxon>
        <taxon>Rhabditophora</taxon>
        <taxon>Macrostomorpha</taxon>
        <taxon>Macrostomida</taxon>
        <taxon>Macrostomidae</taxon>
        <taxon>Macrostomum</taxon>
    </lineage>
</organism>
<dbReference type="GO" id="GO:0060170">
    <property type="term" value="C:ciliary membrane"/>
    <property type="evidence" value="ECO:0007669"/>
    <property type="project" value="TreeGrafter"/>
</dbReference>
<keyword evidence="10" id="KW-0175">Coiled coil</keyword>
<dbReference type="GO" id="GO:0098797">
    <property type="term" value="C:plasma membrane protein complex"/>
    <property type="evidence" value="ECO:0007669"/>
    <property type="project" value="TreeGrafter"/>
</dbReference>
<feature type="coiled-coil region" evidence="10">
    <location>
        <begin position="823"/>
        <end position="873"/>
    </location>
</feature>
<evidence type="ECO:0000256" key="6">
    <source>
        <dbReference type="ARBA" id="ARBA00022989"/>
    </source>
</evidence>
<evidence type="ECO:0000256" key="13">
    <source>
        <dbReference type="SAM" id="SignalP"/>
    </source>
</evidence>
<comment type="subcellular location">
    <subcellularLocation>
        <location evidence="2">Cell membrane</location>
        <topology evidence="2">Single-pass membrane protein</topology>
    </subcellularLocation>
    <subcellularLocation>
        <location evidence="1">Cytoplasm</location>
        <location evidence="1">Cytoskeleton</location>
        <location evidence="1">Cilium basal body</location>
    </subcellularLocation>
</comment>
<feature type="compositionally biased region" description="Basic and acidic residues" evidence="11">
    <location>
        <begin position="1214"/>
        <end position="1232"/>
    </location>
</feature>
<feature type="compositionally biased region" description="Polar residues" evidence="11">
    <location>
        <begin position="1669"/>
        <end position="1679"/>
    </location>
</feature>
<dbReference type="GO" id="GO:0007224">
    <property type="term" value="P:smoothened signaling pathway"/>
    <property type="evidence" value="ECO:0007669"/>
    <property type="project" value="InterPro"/>
</dbReference>
<evidence type="ECO:0008006" key="16">
    <source>
        <dbReference type="Google" id="ProtNLM"/>
    </source>
</evidence>
<keyword evidence="7 12" id="KW-0472">Membrane</keyword>
<feature type="region of interest" description="Disordered" evidence="11">
    <location>
        <begin position="1291"/>
        <end position="1326"/>
    </location>
</feature>
<feature type="signal peptide" evidence="13">
    <location>
        <begin position="1"/>
        <end position="42"/>
    </location>
</feature>
<dbReference type="PANTHER" id="PTHR16795:SF14">
    <property type="entry name" value="LIMBIN"/>
    <property type="match status" value="1"/>
</dbReference>
<evidence type="ECO:0000313" key="15">
    <source>
        <dbReference type="Proteomes" id="UP000215902"/>
    </source>
</evidence>
<feature type="region of interest" description="Disordered" evidence="11">
    <location>
        <begin position="1652"/>
        <end position="1721"/>
    </location>
</feature>
<keyword evidence="13" id="KW-0732">Signal</keyword>
<evidence type="ECO:0000256" key="11">
    <source>
        <dbReference type="SAM" id="MobiDB-lite"/>
    </source>
</evidence>
<feature type="transmembrane region" description="Helical" evidence="12">
    <location>
        <begin position="486"/>
        <end position="508"/>
    </location>
</feature>
<sequence length="1721" mass="192662">PPQKLMSKQQLIKSCGPLLAQLSILLLPQFLLLLQCPTGSQSQSITISPNTVDWSTTFSATYCLNGGTAQVGGSVVLNLVVANEFYSNRVCYKWLNGTQSGVCSQSYTAFFEYVFGVHRNGFYILQANDVTLLPGTSYSIEQVPNTDTTPGYIRITMPVTTALTSTSCSIRATYNPSPRDRVSVKYVGTVREFSGSYQILASGGAVASSGSFAPANISITGPRVLLSSSANVASPEAGDTVRVTLTVVRHPQATADAINTVITLILDPVNITVTASTGLTRLSEYVYQTSNFTVTNTPNSFATMDLQLGDLIQLASTININYNATYNMTSDFTPVSYYYVTGSLAAVQVKEPTVTLSFNSTPGTMAHTEDRTMSLSVSMPKGALDLVLTGEFSSSAVSPIPVRLKQCNVGSNGTANVTPSAITELEMLNTNNNRARRAVTVYLTSSTPVIAIRNPSSGTSGSGVGMTLTFGIGTGLTFDGTGALDVYIVAALSGGSPIVLTSTTYTMVRPILQVVNKVARVGSSSQSREMQFTTTISHSSISNAPAHSMYIDLSVLGMTVQGTPVVTYRFSDGSTATQSASTSGSSVVYTTASAYTPLIGTTTAEMVTKAEITDLSKFTTNVNSYRRAVVSYYTHDATVPGRQMYSSTCLNCDDCIQRKDSSSSSSMSAGIVVLLFFVGLLIGAIVALLILVLWFCCLQCRVDPEAVPLVSKEDEEAIRVAEEQLGMGKPDAKDEFKFEDLHPIKKDDTLIAAMNSDTNVEVHRNLDTLDVITARHTDQELDSEFNNYRIRGCHWLVNLMISSGALTDHKGRELTSKFDKGIQADLEQLNSEEKKERESLLSRLAKLNKAALVLLLNAQRKQREERLAEFKEKEPTASKEMVDDFVAVLDQQFEIERQDKVHQLRLDRETQLEQQREDFASRRRAAVVKRVDEIKTDVEEAAATDEQADWYVKQHQKVQSKIDELHAQELSRQRLMLEEKLQRRRQIAEASEIQRENDVEMLNSMSKQQLGMVKKLKRSGEITPEKMEDTVARLQADLKKCKSAFDEERKVQRKALIEERNRRKAESLRELDAKARQRLDEASEQMERQATASQTEGAADAVSCIEQLVELRARQRNKRDEAESRIDEEDIQALDAKMEEVTAKAKKEVAEVKNNLVSDLLSADASKREIDKLLRTHDKELVKLQNEQDQQRHQQREAFEKTLRKRREALEKRLADDRREREEQREQEKSVVREILNQQLAMSDEERERIMRDHERNMSTMDQNLTSNRIRQQRLLEEAYARRKAASLKALEARQSAESANKARRRGARYSEDEDEDGGQSGKEAAKDMIKQAADRLEVMRGEEVSLEDEMKEVQLQMLEERAQQLKEQEERLAAVVAQLQLDKAKEMAKIEEQQKAIAELKLSLIDDLTDRHILSDDRCKQILQDHEEQLEILLTKKEKERERQQRKMQEAMERRITKKQDQLIREQRTALEESLAGVSRHDKVAAQLRRAMIETRQAAETEKFRKQLEWEMDQNLQESRRKYRQRIQEILQQEEFKFIGMLAELGRFSHNQLLELVCALFPSRSREDLDQVVSKMLPKEPASGGKRPARAGDEAAAQEAEERTQLMLEKSMKFRSAMLGGTVDALLAIQKLKKSPKRKAAGELKAIPSSYNSESLTPIDGSYDRASYSGQRPSNSRGNDLPPLDDEFSSKKSSGKKKKHLPPLKPAVRRVDETLSDESF</sequence>
<proteinExistence type="predicted"/>
<dbReference type="STRING" id="282301.A0A267GAL1"/>
<evidence type="ECO:0000256" key="10">
    <source>
        <dbReference type="SAM" id="Coils"/>
    </source>
</evidence>
<feature type="region of interest" description="Disordered" evidence="11">
    <location>
        <begin position="1578"/>
        <end position="1603"/>
    </location>
</feature>
<evidence type="ECO:0000256" key="9">
    <source>
        <dbReference type="ARBA" id="ARBA00023273"/>
    </source>
</evidence>
<feature type="region of interest" description="Disordered" evidence="11">
    <location>
        <begin position="1076"/>
        <end position="1099"/>
    </location>
</feature>
<keyword evidence="4" id="KW-0963">Cytoplasm</keyword>